<feature type="transmembrane region" description="Helical" evidence="2">
    <location>
        <begin position="89"/>
        <end position="113"/>
    </location>
</feature>
<accession>A0A6N9YSD7</accession>
<keyword evidence="4" id="KW-1185">Reference proteome</keyword>
<sequence length="239" mass="26071">MRAWRRSATVARGWHLATLLVIVLSLGAQLVMVIRGIEVLVPEGEELAPTPTRVVNFFSYFTVQSNILLAVAAAVLVKNPRYDGPAWRVLRLAGLMGITVTGIVFVTLLRPIVELDGLAAATNVGFHYLSPLLGVAGWALFDPHQRLGRRVLLWTLIWPLAWLAYTLIRGAARDWYPYPFIDVVELGYGRTLANALGVTVLMLVVGGAFLLGDRRLTDPTGLADDTPSGPESVPEHPVS</sequence>
<dbReference type="AlphaFoldDB" id="A0A6N9YSD7"/>
<keyword evidence="2" id="KW-1133">Transmembrane helix</keyword>
<evidence type="ECO:0000313" key="4">
    <source>
        <dbReference type="Proteomes" id="UP000469185"/>
    </source>
</evidence>
<name>A0A6N9YSD7_9ACTN</name>
<evidence type="ECO:0008006" key="5">
    <source>
        <dbReference type="Google" id="ProtNLM"/>
    </source>
</evidence>
<organism evidence="3 4">
    <name type="scientific">Phytoactinopolyspora alkaliphila</name>
    <dbReference type="NCBI Taxonomy" id="1783498"/>
    <lineage>
        <taxon>Bacteria</taxon>
        <taxon>Bacillati</taxon>
        <taxon>Actinomycetota</taxon>
        <taxon>Actinomycetes</taxon>
        <taxon>Jiangellales</taxon>
        <taxon>Jiangellaceae</taxon>
        <taxon>Phytoactinopolyspora</taxon>
    </lineage>
</organism>
<dbReference type="InterPro" id="IPR049713">
    <property type="entry name" value="Pr6Pr-like"/>
</dbReference>
<dbReference type="RefSeq" id="WP_163820748.1">
    <property type="nucleotide sequence ID" value="NZ_JAAGOB010000015.1"/>
</dbReference>
<keyword evidence="2" id="KW-0812">Transmembrane</keyword>
<feature type="region of interest" description="Disordered" evidence="1">
    <location>
        <begin position="220"/>
        <end position="239"/>
    </location>
</feature>
<feature type="transmembrane region" description="Helical" evidence="2">
    <location>
        <begin position="192"/>
        <end position="212"/>
    </location>
</feature>
<dbReference type="NCBIfam" id="NF038065">
    <property type="entry name" value="Pr6Pr"/>
    <property type="match status" value="1"/>
</dbReference>
<feature type="transmembrane region" description="Helical" evidence="2">
    <location>
        <begin position="125"/>
        <end position="141"/>
    </location>
</feature>
<dbReference type="Proteomes" id="UP000469185">
    <property type="component" value="Unassembled WGS sequence"/>
</dbReference>
<gene>
    <name evidence="3" type="ORF">G1H11_21905</name>
</gene>
<reference evidence="3 4" key="1">
    <citation type="submission" date="2020-02" db="EMBL/GenBank/DDBJ databases">
        <authorList>
            <person name="Li X.-J."/>
            <person name="Feng X.-M."/>
        </authorList>
    </citation>
    <scope>NUCLEOTIDE SEQUENCE [LARGE SCALE GENOMIC DNA]</scope>
    <source>
        <strain evidence="3 4">CGMCC 4.7225</strain>
    </source>
</reference>
<comment type="caution">
    <text evidence="3">The sequence shown here is derived from an EMBL/GenBank/DDBJ whole genome shotgun (WGS) entry which is preliminary data.</text>
</comment>
<evidence type="ECO:0000313" key="3">
    <source>
        <dbReference type="EMBL" id="NED97956.1"/>
    </source>
</evidence>
<dbReference type="EMBL" id="JAAGOB010000015">
    <property type="protein sequence ID" value="NED97956.1"/>
    <property type="molecule type" value="Genomic_DNA"/>
</dbReference>
<keyword evidence="2" id="KW-0472">Membrane</keyword>
<protein>
    <recommendedName>
        <fullName evidence="5">F420-dependent oxidoreductase</fullName>
    </recommendedName>
</protein>
<proteinExistence type="predicted"/>
<feature type="transmembrane region" description="Helical" evidence="2">
    <location>
        <begin position="153"/>
        <end position="172"/>
    </location>
</feature>
<evidence type="ECO:0000256" key="1">
    <source>
        <dbReference type="SAM" id="MobiDB-lite"/>
    </source>
</evidence>
<feature type="transmembrane region" description="Helical" evidence="2">
    <location>
        <begin position="12"/>
        <end position="37"/>
    </location>
</feature>
<evidence type="ECO:0000256" key="2">
    <source>
        <dbReference type="SAM" id="Phobius"/>
    </source>
</evidence>
<feature type="transmembrane region" description="Helical" evidence="2">
    <location>
        <begin position="57"/>
        <end position="77"/>
    </location>
</feature>